<dbReference type="AlphaFoldDB" id="A0AAW2GPQ8"/>
<protein>
    <submittedName>
        <fullName evidence="1">Uncharacterized protein</fullName>
    </submittedName>
</protein>
<organism evidence="1 2">
    <name type="scientific">Cardiocondyla obscurior</name>
    <dbReference type="NCBI Taxonomy" id="286306"/>
    <lineage>
        <taxon>Eukaryota</taxon>
        <taxon>Metazoa</taxon>
        <taxon>Ecdysozoa</taxon>
        <taxon>Arthropoda</taxon>
        <taxon>Hexapoda</taxon>
        <taxon>Insecta</taxon>
        <taxon>Pterygota</taxon>
        <taxon>Neoptera</taxon>
        <taxon>Endopterygota</taxon>
        <taxon>Hymenoptera</taxon>
        <taxon>Apocrita</taxon>
        <taxon>Aculeata</taxon>
        <taxon>Formicoidea</taxon>
        <taxon>Formicidae</taxon>
        <taxon>Myrmicinae</taxon>
        <taxon>Cardiocondyla</taxon>
    </lineage>
</organism>
<reference evidence="1 2" key="1">
    <citation type="submission" date="2023-03" db="EMBL/GenBank/DDBJ databases">
        <title>High recombination rates correlate with genetic variation in Cardiocondyla obscurior ants.</title>
        <authorList>
            <person name="Errbii M."/>
        </authorList>
    </citation>
    <scope>NUCLEOTIDE SEQUENCE [LARGE SCALE GENOMIC DNA]</scope>
    <source>
        <strain evidence="1">Alpha-2009</strain>
        <tissue evidence="1">Whole body</tissue>
    </source>
</reference>
<proteinExistence type="predicted"/>
<keyword evidence="2" id="KW-1185">Reference proteome</keyword>
<gene>
    <name evidence="1" type="ORF">PUN28_004149</name>
</gene>
<sequence length="109" mass="12279">MKVRRWIVSSHKQRFEIVNRSVKYISASCAAHTRRVYPRARLRGPTRWHGTARVCTYVRGKLRREIVKCSAASRVQARRGGGTARRGVVAIIRAQDNDESTTSTGDAVV</sequence>
<accession>A0AAW2GPQ8</accession>
<evidence type="ECO:0000313" key="2">
    <source>
        <dbReference type="Proteomes" id="UP001430953"/>
    </source>
</evidence>
<comment type="caution">
    <text evidence="1">The sequence shown here is derived from an EMBL/GenBank/DDBJ whole genome shotgun (WGS) entry which is preliminary data.</text>
</comment>
<dbReference type="Proteomes" id="UP001430953">
    <property type="component" value="Unassembled WGS sequence"/>
</dbReference>
<name>A0AAW2GPQ8_9HYME</name>
<dbReference type="EMBL" id="JADYXP020000003">
    <property type="protein sequence ID" value="KAL0129247.1"/>
    <property type="molecule type" value="Genomic_DNA"/>
</dbReference>
<evidence type="ECO:0000313" key="1">
    <source>
        <dbReference type="EMBL" id="KAL0129247.1"/>
    </source>
</evidence>